<feature type="domain" description="Protein FecR C-terminal" evidence="3">
    <location>
        <begin position="320"/>
        <end position="387"/>
    </location>
</feature>
<reference evidence="4 5" key="1">
    <citation type="submission" date="2022-09" db="EMBL/GenBank/DDBJ databases">
        <title>Genome sequencing of Flavivirga sp. MEBiC05379.</title>
        <authorList>
            <person name="Oh H.-M."/>
            <person name="Kwon K.K."/>
            <person name="Park M.J."/>
            <person name="Yang S.-H."/>
        </authorList>
    </citation>
    <scope>NUCLEOTIDE SEQUENCE [LARGE SCALE GENOMIC DNA]</scope>
    <source>
        <strain evidence="4 5">MEBiC05379</strain>
    </source>
</reference>
<keyword evidence="1" id="KW-0472">Membrane</keyword>
<feature type="domain" description="FecR protein" evidence="2">
    <location>
        <begin position="179"/>
        <end position="276"/>
    </location>
</feature>
<dbReference type="InterPro" id="IPR032508">
    <property type="entry name" value="FecR_C"/>
</dbReference>
<sequence length="388" mass="45144">MKKSELLVGKIENTLSKEEELRFQEWIDKSQENKLFYEYLLFLNKNGKGVKEIMSKDLTEAWLDFNKKQYYYEQRRRRIKRQRVLRYAALFIGFLLTIGYVFKDHLINSIGSEVEEIVTQDLIIPNEDIILKRENGEVLTLKEESNLALTNNKGAVIGQVKGNKLAYKKEASKQLVYNEIRVPYGKTFQLELSDKTIVYLNAGTSFKYPVNFIEGLDRKVFLLEGEAFFEVEENKNIPFLVETPHQLNIKVTGTKFNVSAYKEDDVISTVLVEGKVSVASKNNMVALLPNYKATSSKFTEEISTKIVNTDDYTAWIKGIIILKRTTFKKIRQRLERKYNVVILNTNSVLDEQLYNIYFHEETIGEVLESLKKTFDIKYKIENNTVIIN</sequence>
<gene>
    <name evidence="4" type="ORF">N1F79_00990</name>
</gene>
<dbReference type="Gene3D" id="3.55.50.30">
    <property type="match status" value="1"/>
</dbReference>
<dbReference type="Pfam" id="PF04773">
    <property type="entry name" value="FecR"/>
    <property type="match status" value="1"/>
</dbReference>
<evidence type="ECO:0000313" key="5">
    <source>
        <dbReference type="Proteomes" id="UP001337305"/>
    </source>
</evidence>
<keyword evidence="1" id="KW-1133">Transmembrane helix</keyword>
<accession>A0ABU7XMR9</accession>
<proteinExistence type="predicted"/>
<evidence type="ECO:0000259" key="2">
    <source>
        <dbReference type="Pfam" id="PF04773"/>
    </source>
</evidence>
<comment type="caution">
    <text evidence="4">The sequence shown here is derived from an EMBL/GenBank/DDBJ whole genome shotgun (WGS) entry which is preliminary data.</text>
</comment>
<dbReference type="Proteomes" id="UP001337305">
    <property type="component" value="Unassembled WGS sequence"/>
</dbReference>
<dbReference type="Gene3D" id="2.60.120.1440">
    <property type="match status" value="1"/>
</dbReference>
<dbReference type="InterPro" id="IPR006860">
    <property type="entry name" value="FecR"/>
</dbReference>
<protein>
    <submittedName>
        <fullName evidence="4">FecR family protein</fullName>
    </submittedName>
</protein>
<evidence type="ECO:0000259" key="3">
    <source>
        <dbReference type="Pfam" id="PF16344"/>
    </source>
</evidence>
<keyword evidence="1" id="KW-0812">Transmembrane</keyword>
<feature type="transmembrane region" description="Helical" evidence="1">
    <location>
        <begin position="84"/>
        <end position="102"/>
    </location>
</feature>
<dbReference type="RefSeq" id="WP_303308697.1">
    <property type="nucleotide sequence ID" value="NZ_JAODOP010000001.1"/>
</dbReference>
<dbReference type="Pfam" id="PF16344">
    <property type="entry name" value="FecR_C"/>
    <property type="match status" value="1"/>
</dbReference>
<name>A0ABU7XMR9_9FLAO</name>
<dbReference type="PANTHER" id="PTHR30273">
    <property type="entry name" value="PERIPLASMIC SIGNAL SENSOR AND SIGMA FACTOR ACTIVATOR FECR-RELATED"/>
    <property type="match status" value="1"/>
</dbReference>
<evidence type="ECO:0000256" key="1">
    <source>
        <dbReference type="SAM" id="Phobius"/>
    </source>
</evidence>
<dbReference type="InterPro" id="IPR012373">
    <property type="entry name" value="Ferrdict_sens_TM"/>
</dbReference>
<dbReference type="EMBL" id="JAODOP010000001">
    <property type="protein sequence ID" value="MEF3831691.1"/>
    <property type="molecule type" value="Genomic_DNA"/>
</dbReference>
<keyword evidence="5" id="KW-1185">Reference proteome</keyword>
<organism evidence="4 5">
    <name type="scientific">Flavivirga spongiicola</name>
    <dbReference type="NCBI Taxonomy" id="421621"/>
    <lineage>
        <taxon>Bacteria</taxon>
        <taxon>Pseudomonadati</taxon>
        <taxon>Bacteroidota</taxon>
        <taxon>Flavobacteriia</taxon>
        <taxon>Flavobacteriales</taxon>
        <taxon>Flavobacteriaceae</taxon>
        <taxon>Flavivirga</taxon>
    </lineage>
</organism>
<dbReference type="PANTHER" id="PTHR30273:SF2">
    <property type="entry name" value="PROTEIN FECR"/>
    <property type="match status" value="1"/>
</dbReference>
<evidence type="ECO:0000313" key="4">
    <source>
        <dbReference type="EMBL" id="MEF3831691.1"/>
    </source>
</evidence>